<dbReference type="InParanoid" id="E1ZFP9"/>
<evidence type="ECO:0000256" key="3">
    <source>
        <dbReference type="SAM" id="MobiDB-lite"/>
    </source>
</evidence>
<dbReference type="PANTHER" id="PTHR15462:SF8">
    <property type="entry name" value="SERINE PROTEASE"/>
    <property type="match status" value="1"/>
</dbReference>
<dbReference type="InterPro" id="IPR009003">
    <property type="entry name" value="Peptidase_S1_PA"/>
</dbReference>
<dbReference type="SUPFAM" id="SSF50494">
    <property type="entry name" value="Trypsin-like serine proteases"/>
    <property type="match status" value="1"/>
</dbReference>
<dbReference type="RefSeq" id="XP_005847418.1">
    <property type="nucleotide sequence ID" value="XM_005847356.1"/>
</dbReference>
<dbReference type="PROSITE" id="PS00134">
    <property type="entry name" value="TRYPSIN_HIS"/>
    <property type="match status" value="1"/>
</dbReference>
<organism evidence="6">
    <name type="scientific">Chlorella variabilis</name>
    <name type="common">Green alga</name>
    <dbReference type="NCBI Taxonomy" id="554065"/>
    <lineage>
        <taxon>Eukaryota</taxon>
        <taxon>Viridiplantae</taxon>
        <taxon>Chlorophyta</taxon>
        <taxon>core chlorophytes</taxon>
        <taxon>Trebouxiophyceae</taxon>
        <taxon>Chlorellales</taxon>
        <taxon>Chlorellaceae</taxon>
        <taxon>Chlorella clade</taxon>
        <taxon>Chlorella</taxon>
    </lineage>
</organism>
<dbReference type="GeneID" id="17354728"/>
<evidence type="ECO:0000256" key="1">
    <source>
        <dbReference type="ARBA" id="ARBA00007664"/>
    </source>
</evidence>
<feature type="chain" id="PRO_5003156268" evidence="4">
    <location>
        <begin position="31"/>
        <end position="452"/>
    </location>
</feature>
<gene>
    <name evidence="5" type="ORF">CHLNCDRAFT_134293</name>
</gene>
<dbReference type="Proteomes" id="UP000008141">
    <property type="component" value="Unassembled WGS sequence"/>
</dbReference>
<sequence length="452" mass="46973">MTSEEPVANRGYTFHLAALLVLLAAPLSSAGAAAGCDCDNITLRGPPVCAGGITFANRCVASCQGIAGATQGACRAPAAANVEAEAAAAAAAAAAGGSDVSGSGQADFDTAATVGRAVLERHSGEGFVFSGKLRVRKQGKVATPKVHTLQAVRAAARTGTAFAARFTSAGELYFRVADPQASAAAAASAATAGAAAGGGHGSAARPAHTPAQPARGVGGRRMHVVGWDNRVAVSDLALPYSPIGVVDTGCTGTLIGPRSVLTAGHCVYDTGARRFYGNLGFWAQRYAGKRARYYDWEYVTTHFSSAAPWTKCGDGNGQCQTAQDRVHDFAVVRLRERAGDVHGWLGFTYRCQNSSYRVATAGYPLDRDPRQVRLYRAAGKLAPFPGCAPTPWDVPSGFISSNLDVAVGQSGSPIWDPSLFIRAIHVSYLPNGRPGHRTINREVYDILLPLAV</sequence>
<dbReference type="PANTHER" id="PTHR15462">
    <property type="entry name" value="SERINE PROTEASE"/>
    <property type="match status" value="1"/>
</dbReference>
<evidence type="ECO:0000256" key="4">
    <source>
        <dbReference type="SAM" id="SignalP"/>
    </source>
</evidence>
<dbReference type="Gene3D" id="2.40.10.10">
    <property type="entry name" value="Trypsin-like serine proteases"/>
    <property type="match status" value="2"/>
</dbReference>
<dbReference type="InterPro" id="IPR050966">
    <property type="entry name" value="Glutamyl_endopeptidase"/>
</dbReference>
<dbReference type="eggNOG" id="ENOG502R8UC">
    <property type="taxonomic scope" value="Eukaryota"/>
</dbReference>
<dbReference type="KEGG" id="cvr:CHLNCDRAFT_134293"/>
<evidence type="ECO:0000313" key="6">
    <source>
        <dbReference type="Proteomes" id="UP000008141"/>
    </source>
</evidence>
<protein>
    <submittedName>
        <fullName evidence="5">Uncharacterized protein</fullName>
    </submittedName>
</protein>
<dbReference type="InterPro" id="IPR043504">
    <property type="entry name" value="Peptidase_S1_PA_chymotrypsin"/>
</dbReference>
<dbReference type="InterPro" id="IPR018114">
    <property type="entry name" value="TRYPSIN_HIS"/>
</dbReference>
<feature type="region of interest" description="Disordered" evidence="3">
    <location>
        <begin position="197"/>
        <end position="218"/>
    </location>
</feature>
<dbReference type="AlphaFoldDB" id="E1ZFP9"/>
<name>E1ZFP9_CHLVA</name>
<keyword evidence="2 4" id="KW-0732">Signal</keyword>
<evidence type="ECO:0000313" key="5">
    <source>
        <dbReference type="EMBL" id="EFN55316.1"/>
    </source>
</evidence>
<dbReference type="Pfam" id="PF13365">
    <property type="entry name" value="Trypsin_2"/>
    <property type="match status" value="1"/>
</dbReference>
<reference evidence="5 6" key="1">
    <citation type="journal article" date="2010" name="Plant Cell">
        <title>The Chlorella variabilis NC64A genome reveals adaptation to photosymbiosis, coevolution with viruses, and cryptic sex.</title>
        <authorList>
            <person name="Blanc G."/>
            <person name="Duncan G."/>
            <person name="Agarkova I."/>
            <person name="Borodovsky M."/>
            <person name="Gurnon J."/>
            <person name="Kuo A."/>
            <person name="Lindquist E."/>
            <person name="Lucas S."/>
            <person name="Pangilinan J."/>
            <person name="Polle J."/>
            <person name="Salamov A."/>
            <person name="Terry A."/>
            <person name="Yamada T."/>
            <person name="Dunigan D.D."/>
            <person name="Grigoriev I.V."/>
            <person name="Claverie J.M."/>
            <person name="Van Etten J.L."/>
        </authorList>
    </citation>
    <scope>NUCLEOTIDE SEQUENCE [LARGE SCALE GENOMIC DNA]</scope>
    <source>
        <strain evidence="5 6">NC64A</strain>
    </source>
</reference>
<evidence type="ECO:0000256" key="2">
    <source>
        <dbReference type="ARBA" id="ARBA00022729"/>
    </source>
</evidence>
<feature type="signal peptide" evidence="4">
    <location>
        <begin position="1"/>
        <end position="30"/>
    </location>
</feature>
<dbReference type="EMBL" id="GL433845">
    <property type="protein sequence ID" value="EFN55316.1"/>
    <property type="molecule type" value="Genomic_DNA"/>
</dbReference>
<comment type="similarity">
    <text evidence="1">Belongs to the peptidase S1 family.</text>
</comment>
<dbReference type="GO" id="GO:0004252">
    <property type="term" value="F:serine-type endopeptidase activity"/>
    <property type="evidence" value="ECO:0007669"/>
    <property type="project" value="InterPro"/>
</dbReference>
<dbReference type="GO" id="GO:0006508">
    <property type="term" value="P:proteolysis"/>
    <property type="evidence" value="ECO:0007669"/>
    <property type="project" value="InterPro"/>
</dbReference>
<accession>E1ZFP9</accession>
<proteinExistence type="inferred from homology"/>
<keyword evidence="6" id="KW-1185">Reference proteome</keyword>
<dbReference type="OrthoDB" id="515291at2759"/>